<feature type="transmembrane region" description="Helical" evidence="1">
    <location>
        <begin position="56"/>
        <end position="80"/>
    </location>
</feature>
<keyword evidence="1" id="KW-1133">Transmembrane helix</keyword>
<reference evidence="2 3" key="1">
    <citation type="submission" date="2020-11" db="EMBL/GenBank/DDBJ databases">
        <title>Pseudonocardia abyssalis sp. nov. and Pseudonocardia oceani sp. nov., description and phylogenomic analysis of two novel actinomycetes isolated from the deep Southern Ocean.</title>
        <authorList>
            <person name="Parra J."/>
        </authorList>
    </citation>
    <scope>NUCLEOTIDE SEQUENCE [LARGE SCALE GENOMIC DNA]</scope>
    <source>
        <strain evidence="3">KRD185</strain>
    </source>
</reference>
<dbReference type="InterPro" id="IPR014509">
    <property type="entry name" value="YjdF-like"/>
</dbReference>
<accession>A0ABS6UHA5</accession>
<dbReference type="Pfam" id="PF09997">
    <property type="entry name" value="DUF2238"/>
    <property type="match status" value="1"/>
</dbReference>
<protein>
    <submittedName>
        <fullName evidence="2">Uncharacterized protein</fullName>
    </submittedName>
</protein>
<evidence type="ECO:0000256" key="1">
    <source>
        <dbReference type="SAM" id="Phobius"/>
    </source>
</evidence>
<feature type="transmembrane region" description="Helical" evidence="1">
    <location>
        <begin position="20"/>
        <end position="44"/>
    </location>
</feature>
<evidence type="ECO:0000313" key="3">
    <source>
        <dbReference type="Proteomes" id="UP000694300"/>
    </source>
</evidence>
<evidence type="ECO:0000313" key="2">
    <source>
        <dbReference type="EMBL" id="MBW0131291.1"/>
    </source>
</evidence>
<feature type="transmembrane region" description="Helical" evidence="1">
    <location>
        <begin position="156"/>
        <end position="179"/>
    </location>
</feature>
<sequence>MLRVGDLVADLVRVVAAAGVAWSAVAGTAADVAVFAVVVAVVLVPRLTALPRPVDAAVAVTWVVAGWANVLGLYVAVGWIDIPVHATTPGATAAAVYLLLARAGLVAGLHEPGTRRAAIVVVTTAVGTTLAVWWEFYEWIVYHGAGPPVVGYGDTVLDLLMGTLSSAVAGLGLALWSAAGWGTERLALR</sequence>
<feature type="transmembrane region" description="Helical" evidence="1">
    <location>
        <begin position="117"/>
        <end position="136"/>
    </location>
</feature>
<dbReference type="EMBL" id="JADQDF010000001">
    <property type="protein sequence ID" value="MBW0131291.1"/>
    <property type="molecule type" value="Genomic_DNA"/>
</dbReference>
<gene>
    <name evidence="2" type="ORF">I4I82_26940</name>
</gene>
<proteinExistence type="predicted"/>
<comment type="caution">
    <text evidence="2">The sequence shown here is derived from an EMBL/GenBank/DDBJ whole genome shotgun (WGS) entry which is preliminary data.</text>
</comment>
<organism evidence="2 3">
    <name type="scientific">Pseudonocardia oceani</name>
    <dbReference type="NCBI Taxonomy" id="2792013"/>
    <lineage>
        <taxon>Bacteria</taxon>
        <taxon>Bacillati</taxon>
        <taxon>Actinomycetota</taxon>
        <taxon>Actinomycetes</taxon>
        <taxon>Pseudonocardiales</taxon>
        <taxon>Pseudonocardiaceae</taxon>
        <taxon>Pseudonocardia</taxon>
    </lineage>
</organism>
<dbReference type="RefSeq" id="WP_218594266.1">
    <property type="nucleotide sequence ID" value="NZ_JADQDE010000480.1"/>
</dbReference>
<keyword evidence="1" id="KW-0472">Membrane</keyword>
<dbReference type="Proteomes" id="UP000694300">
    <property type="component" value="Unassembled WGS sequence"/>
</dbReference>
<keyword evidence="1" id="KW-0812">Transmembrane</keyword>
<name>A0ABS6UHA5_9PSEU</name>
<feature type="transmembrane region" description="Helical" evidence="1">
    <location>
        <begin position="86"/>
        <end position="105"/>
    </location>
</feature>
<keyword evidence="3" id="KW-1185">Reference proteome</keyword>